<dbReference type="InterPro" id="IPR008972">
    <property type="entry name" value="Cupredoxin"/>
</dbReference>
<dbReference type="CDD" id="cd13874">
    <property type="entry name" value="CuRO_2_CopA"/>
    <property type="match status" value="1"/>
</dbReference>
<dbReference type="GO" id="GO:0005507">
    <property type="term" value="F:copper ion binding"/>
    <property type="evidence" value="ECO:0007669"/>
    <property type="project" value="InterPro"/>
</dbReference>
<evidence type="ECO:0000259" key="6">
    <source>
        <dbReference type="Pfam" id="PF07732"/>
    </source>
</evidence>
<dbReference type="EMBL" id="VYQA01000034">
    <property type="protein sequence ID" value="KAA9023691.1"/>
    <property type="molecule type" value="Genomic_DNA"/>
</dbReference>
<evidence type="ECO:0000256" key="3">
    <source>
        <dbReference type="ARBA" id="ARBA00023008"/>
    </source>
</evidence>
<feature type="domain" description="Plastocyanin-like" evidence="5">
    <location>
        <begin position="536"/>
        <end position="655"/>
    </location>
</feature>
<dbReference type="Proteomes" id="UP000325933">
    <property type="component" value="Unassembled WGS sequence"/>
</dbReference>
<dbReference type="EMBL" id="VYQB01000034">
    <property type="protein sequence ID" value="KAA9011411.1"/>
    <property type="molecule type" value="Genomic_DNA"/>
</dbReference>
<dbReference type="Pfam" id="PF07731">
    <property type="entry name" value="Cu-oxidase_2"/>
    <property type="match status" value="1"/>
</dbReference>
<dbReference type="Gene3D" id="2.60.40.420">
    <property type="entry name" value="Cupredoxins - blue copper proteins"/>
    <property type="match status" value="3"/>
</dbReference>
<dbReference type="InterPro" id="IPR011707">
    <property type="entry name" value="Cu-oxidase-like_N"/>
</dbReference>
<comment type="caution">
    <text evidence="8">The sequence shown here is derived from an EMBL/GenBank/DDBJ whole genome shotgun (WGS) entry which is preliminary data.</text>
</comment>
<evidence type="ECO:0000256" key="1">
    <source>
        <dbReference type="ARBA" id="ARBA00022723"/>
    </source>
</evidence>
<dbReference type="CDD" id="cd13896">
    <property type="entry name" value="CuRO_3_CopA"/>
    <property type="match status" value="1"/>
</dbReference>
<keyword evidence="10" id="KW-1185">Reference proteome</keyword>
<dbReference type="NCBIfam" id="TIGR01480">
    <property type="entry name" value="copper_res_A"/>
    <property type="match status" value="1"/>
</dbReference>
<gene>
    <name evidence="8" type="ORF">F4U95_23145</name>
    <name evidence="7" type="ORF">F4U96_23090</name>
</gene>
<feature type="domain" description="Plastocyanin-like" evidence="6">
    <location>
        <begin position="55"/>
        <end position="165"/>
    </location>
</feature>
<evidence type="ECO:0000256" key="2">
    <source>
        <dbReference type="ARBA" id="ARBA00023002"/>
    </source>
</evidence>
<dbReference type="Pfam" id="PF00394">
    <property type="entry name" value="Cu-oxidase"/>
    <property type="match status" value="1"/>
</dbReference>
<sequence>MDLSTLDRRSFLRGAGFAGGTAALAAWLPAWAQPVSEGLTVPIPTVSGTDITLKIARQTMTIDGRRSAAIGINGTVPAPLIRLREGQTVRLNVINDLDEDSSIHWHGLLVPPQHDGVPGVSFPGIKPRSSYLYEFPVRQNGTYWYHSHSGLQEQLGHYGPIVIDPAGADPVQSDREHVIVLSDHSQLSPEAIFRRMKVDPGHFNFQRQTLAGLLAGKDQRLKDRVDWGAMRMDPTDVSDATGAAYTYLVNGHGPFDNWTALFTPGQRVRLRFINASAMTTFNVRIPGLRLTIVQADGQNVMPIEVDEFQIGVAETYDAIVTPSEDKAFTLVGEAIDRSGMARATLAPRAGMTAPVPPLRKRPITTMKDMGMDMSGMQGMEGMDMSGGMNSSRGVDPTAEKNASGRLASGVAAGAAIQSTKPQMAGMDHNTMGAMDHSSMGQGSVTGMDHAAMGHGAMAGSQPMAGHDMGSTDMGAMNMRDFSNAPQVKRGPGVQTISPMPMDRTGEPGQGLEDVGHKVLVYKDLMALDRNPDVRAPSRSIDIHLTGNMERFMWSFDGEKMSDVHEPIPFIEGERVRVNLINDSMMGHPIHIHGHFFELVTGHGDHGPRKHTVIVQPGGKVTWDFTADAVGDWAFHCHLLYHMHAGMMRIVSVRPKGEAA</sequence>
<reference evidence="9 10" key="1">
    <citation type="submission" date="2019-09" db="EMBL/GenBank/DDBJ databases">
        <authorList>
            <person name="Feng G."/>
        </authorList>
    </citation>
    <scope>NUCLEOTIDE SEQUENCE [LARGE SCALE GENOMIC DNA]</scope>
    <source>
        <strain evidence="8 9">KACC 19283</strain>
        <strain evidence="7 10">KACC 19284</strain>
    </source>
</reference>
<keyword evidence="3" id="KW-0186">Copper</keyword>
<dbReference type="AlphaFoldDB" id="A0A5J5HRC6"/>
<protein>
    <submittedName>
        <fullName evidence="8">Copper resistance system multicopper oxidase</fullName>
    </submittedName>
</protein>
<dbReference type="SUPFAM" id="SSF49503">
    <property type="entry name" value="Cupredoxins"/>
    <property type="match status" value="3"/>
</dbReference>
<dbReference type="NCBIfam" id="TIGR01409">
    <property type="entry name" value="TAT_signal_seq"/>
    <property type="match status" value="1"/>
</dbReference>
<evidence type="ECO:0000259" key="4">
    <source>
        <dbReference type="Pfam" id="PF00394"/>
    </source>
</evidence>
<dbReference type="PROSITE" id="PS51318">
    <property type="entry name" value="TAT"/>
    <property type="match status" value="1"/>
</dbReference>
<proteinExistence type="predicted"/>
<evidence type="ECO:0000313" key="7">
    <source>
        <dbReference type="EMBL" id="KAA9011411.1"/>
    </source>
</evidence>
<keyword evidence="2" id="KW-0560">Oxidoreductase</keyword>
<dbReference type="GO" id="GO:0016491">
    <property type="term" value="F:oxidoreductase activity"/>
    <property type="evidence" value="ECO:0007669"/>
    <property type="project" value="UniProtKB-KW"/>
</dbReference>
<keyword evidence="1" id="KW-0479">Metal-binding</keyword>
<dbReference type="InterPro" id="IPR006311">
    <property type="entry name" value="TAT_signal"/>
</dbReference>
<accession>A0A5J5HRC6</accession>
<dbReference type="InterPro" id="IPR001117">
    <property type="entry name" value="Cu-oxidase_2nd"/>
</dbReference>
<evidence type="ECO:0000313" key="8">
    <source>
        <dbReference type="EMBL" id="KAA9023691.1"/>
    </source>
</evidence>
<evidence type="ECO:0000259" key="5">
    <source>
        <dbReference type="Pfam" id="PF07731"/>
    </source>
</evidence>
<dbReference type="InterPro" id="IPR002355">
    <property type="entry name" value="Cu_oxidase_Cu_BS"/>
</dbReference>
<evidence type="ECO:0000313" key="10">
    <source>
        <dbReference type="Proteomes" id="UP000326364"/>
    </source>
</evidence>
<dbReference type="PROSITE" id="PS00080">
    <property type="entry name" value="MULTICOPPER_OXIDASE2"/>
    <property type="match status" value="1"/>
</dbReference>
<dbReference type="RefSeq" id="WP_120252796.1">
    <property type="nucleotide sequence ID" value="NZ_VYQA01000034.1"/>
</dbReference>
<organism evidence="8 9">
    <name type="scientific">Sphingobium limneticum</name>
    <dbReference type="NCBI Taxonomy" id="1007511"/>
    <lineage>
        <taxon>Bacteria</taxon>
        <taxon>Pseudomonadati</taxon>
        <taxon>Pseudomonadota</taxon>
        <taxon>Alphaproteobacteria</taxon>
        <taxon>Sphingomonadales</taxon>
        <taxon>Sphingomonadaceae</taxon>
        <taxon>Sphingobium</taxon>
    </lineage>
</organism>
<dbReference type="PANTHER" id="PTHR11709:SF394">
    <property type="entry name" value="FI03373P-RELATED"/>
    <property type="match status" value="1"/>
</dbReference>
<dbReference type="InterPro" id="IPR045087">
    <property type="entry name" value="Cu-oxidase_fam"/>
</dbReference>
<dbReference type="PANTHER" id="PTHR11709">
    <property type="entry name" value="MULTI-COPPER OXIDASE"/>
    <property type="match status" value="1"/>
</dbReference>
<dbReference type="InterPro" id="IPR006376">
    <property type="entry name" value="Cu-R_CopA"/>
</dbReference>
<dbReference type="Pfam" id="PF07732">
    <property type="entry name" value="Cu-oxidase_3"/>
    <property type="match status" value="1"/>
</dbReference>
<dbReference type="PROSITE" id="PS00079">
    <property type="entry name" value="MULTICOPPER_OXIDASE1"/>
    <property type="match status" value="1"/>
</dbReference>
<dbReference type="InterPro" id="IPR034282">
    <property type="entry name" value="CuRO_2_CopA"/>
</dbReference>
<dbReference type="InterPro" id="IPR011706">
    <property type="entry name" value="Cu-oxidase_C"/>
</dbReference>
<dbReference type="InterPro" id="IPR019546">
    <property type="entry name" value="TAT_signal_bac_arc"/>
</dbReference>
<dbReference type="InterPro" id="IPR033138">
    <property type="entry name" value="Cu_oxidase_CS"/>
</dbReference>
<dbReference type="Proteomes" id="UP000326364">
    <property type="component" value="Unassembled WGS sequence"/>
</dbReference>
<evidence type="ECO:0000313" key="9">
    <source>
        <dbReference type="Proteomes" id="UP000325933"/>
    </source>
</evidence>
<name>A0A5J5HRC6_9SPHN</name>
<dbReference type="InterPro" id="IPR034279">
    <property type="entry name" value="CuRO_3_CopA"/>
</dbReference>
<feature type="domain" description="Plastocyanin-like" evidence="4">
    <location>
        <begin position="239"/>
        <end position="332"/>
    </location>
</feature>
<dbReference type="GO" id="GO:0042597">
    <property type="term" value="C:periplasmic space"/>
    <property type="evidence" value="ECO:0007669"/>
    <property type="project" value="InterPro"/>
</dbReference>